<dbReference type="InterPro" id="IPR029035">
    <property type="entry name" value="DHS-like_NAD/FAD-binding_dom"/>
</dbReference>
<dbReference type="Proteomes" id="UP000028481">
    <property type="component" value="Chromosome"/>
</dbReference>
<evidence type="ECO:0000256" key="3">
    <source>
        <dbReference type="PIRSR" id="PIRSR000089-1"/>
    </source>
</evidence>
<feature type="binding site" evidence="3">
    <location>
        <begin position="282"/>
        <end position="289"/>
    </location>
    <ligand>
        <name>FAD</name>
        <dbReference type="ChEBI" id="CHEBI:57692"/>
    </ligand>
</feature>
<evidence type="ECO:0000313" key="6">
    <source>
        <dbReference type="Proteomes" id="UP000028481"/>
    </source>
</evidence>
<dbReference type="SUPFAM" id="SSF52402">
    <property type="entry name" value="Adenine nucleotide alpha hydrolases-like"/>
    <property type="match status" value="1"/>
</dbReference>
<dbReference type="AlphaFoldDB" id="A0A075WYA5"/>
<dbReference type="GO" id="GO:0009055">
    <property type="term" value="F:electron transfer activity"/>
    <property type="evidence" value="ECO:0007669"/>
    <property type="project" value="InterPro"/>
</dbReference>
<dbReference type="KEGG" id="tcm:HL41_01220"/>
<dbReference type="PANTHER" id="PTHR43153">
    <property type="entry name" value="ELECTRON TRANSFER FLAVOPROTEIN ALPHA"/>
    <property type="match status" value="1"/>
</dbReference>
<dbReference type="STRING" id="289377.HL41_01220"/>
<dbReference type="Pfam" id="PF00766">
    <property type="entry name" value="ETF_alpha"/>
    <property type="match status" value="1"/>
</dbReference>
<keyword evidence="3" id="KW-0274">FAD</keyword>
<dbReference type="PaxDb" id="289377-HL41_01220"/>
<feature type="binding site" evidence="3">
    <location>
        <position position="226"/>
    </location>
    <ligand>
        <name>FAD</name>
        <dbReference type="ChEBI" id="CHEBI:57692"/>
    </ligand>
</feature>
<accession>A0A075WYA5</accession>
<evidence type="ECO:0000259" key="4">
    <source>
        <dbReference type="SMART" id="SM00893"/>
    </source>
</evidence>
<dbReference type="PIRSF" id="PIRSF000089">
    <property type="entry name" value="Electra_flavoP_a"/>
    <property type="match status" value="1"/>
</dbReference>
<dbReference type="HOGENOM" id="CLU_034178_1_1_0"/>
<feature type="binding site" evidence="3">
    <location>
        <position position="303"/>
    </location>
    <ligand>
        <name>FAD</name>
        <dbReference type="ChEBI" id="CHEBI:57692"/>
    </ligand>
</feature>
<dbReference type="SUPFAM" id="SSF52467">
    <property type="entry name" value="DHS-like NAD/FAD-binding domain"/>
    <property type="match status" value="1"/>
</dbReference>
<dbReference type="Gene3D" id="3.40.50.620">
    <property type="entry name" value="HUPs"/>
    <property type="match status" value="1"/>
</dbReference>
<organism evidence="5 6">
    <name type="scientific">Thermodesulfobacterium commune DSM 2178</name>
    <dbReference type="NCBI Taxonomy" id="289377"/>
    <lineage>
        <taxon>Bacteria</taxon>
        <taxon>Pseudomonadati</taxon>
        <taxon>Thermodesulfobacteriota</taxon>
        <taxon>Thermodesulfobacteria</taxon>
        <taxon>Thermodesulfobacteriales</taxon>
        <taxon>Thermodesulfobacteriaceae</taxon>
        <taxon>Thermodesulfobacterium</taxon>
    </lineage>
</organism>
<protein>
    <recommendedName>
        <fullName evidence="4">Electron transfer flavoprotein alpha/beta-subunit N-terminal domain-containing protein</fullName>
    </recommendedName>
</protein>
<comment type="cofactor">
    <cofactor evidence="3">
        <name>FAD</name>
        <dbReference type="ChEBI" id="CHEBI:57692"/>
    </cofactor>
    <text evidence="3">Binds 1 FAD per dimer.</text>
</comment>
<evidence type="ECO:0000256" key="2">
    <source>
        <dbReference type="ARBA" id="ARBA00022982"/>
    </source>
</evidence>
<keyword evidence="2" id="KW-0249">Electron transport</keyword>
<keyword evidence="2" id="KW-0813">Transport</keyword>
<dbReference type="InterPro" id="IPR001308">
    <property type="entry name" value="ETF_a/FixB"/>
</dbReference>
<dbReference type="InterPro" id="IPR014729">
    <property type="entry name" value="Rossmann-like_a/b/a_fold"/>
</dbReference>
<feature type="domain" description="Electron transfer flavoprotein alpha/beta-subunit N-terminal" evidence="4">
    <location>
        <begin position="15"/>
        <end position="200"/>
    </location>
</feature>
<evidence type="ECO:0000313" key="5">
    <source>
        <dbReference type="EMBL" id="AIH03557.1"/>
    </source>
</evidence>
<keyword evidence="6" id="KW-1185">Reference proteome</keyword>
<evidence type="ECO:0000256" key="1">
    <source>
        <dbReference type="ARBA" id="ARBA00005817"/>
    </source>
</evidence>
<gene>
    <name evidence="5" type="ORF">HL41_01220</name>
</gene>
<dbReference type="GO" id="GO:0050660">
    <property type="term" value="F:flavin adenine dinucleotide binding"/>
    <property type="evidence" value="ECO:0007669"/>
    <property type="project" value="InterPro"/>
</dbReference>
<dbReference type="OrthoDB" id="9770286at2"/>
<reference evidence="5 6" key="1">
    <citation type="journal article" date="2015" name="Genome Announc.">
        <title>Genome Sequence of a Sulfate-Reducing Thermophilic Bacterium, Thermodesulfobacterium commune DSM 2178T (Phylum Thermodesulfobacteria).</title>
        <authorList>
            <person name="Bhatnagar S."/>
            <person name="Badger J.H."/>
            <person name="Madupu R."/>
            <person name="Khouri H.M."/>
            <person name="O'Connor E.M."/>
            <person name="Robb F.T."/>
            <person name="Ward N.L."/>
            <person name="Eisen J.A."/>
        </authorList>
    </citation>
    <scope>NUCLEOTIDE SEQUENCE [LARGE SCALE GENOMIC DNA]</scope>
    <source>
        <strain evidence="5 6">DSM 2178</strain>
    </source>
</reference>
<dbReference type="SMART" id="SM00893">
    <property type="entry name" value="ETF"/>
    <property type="match status" value="1"/>
</dbReference>
<sequence length="335" mass="36991">MIEKKNLEELKKGSLLAFGEIFNGKLHPSAIEVLTPLKELGLKLDKKVVLVCLMDNLQSFQDLEVLKKSIADEVWMVCHQELVHFKDDLYAEVLIEIVKKTSPYGLFFPATSIGCALAPRIAGKLNLGLCAHVNHLEVEDGKIVMARPTYGENIIAKLISKTTPVMATLSIGAFSPSYGEREPKFFEVAMPEEFTWVSKIKVRNFKPSAKQPNRLSTAKVVVAGGRGLKSKENFKKLFELAQILKAEVGATRPVCYEGWVEEDRMIGVSGVTVRPKVYIGFGISGALQHTVGMENSEFIVAVNTDKEAPLVKMAHLALIGDASKVLDLLIKKLKK</sequence>
<dbReference type="Gene3D" id="3.40.50.1220">
    <property type="entry name" value="TPP-binding domain"/>
    <property type="match status" value="1"/>
</dbReference>
<dbReference type="eggNOG" id="COG2025">
    <property type="taxonomic scope" value="Bacteria"/>
</dbReference>
<name>A0A075WYA5_9BACT</name>
<dbReference type="PANTHER" id="PTHR43153:SF1">
    <property type="entry name" value="ELECTRON TRANSFER FLAVOPROTEIN SUBUNIT ALPHA, MITOCHONDRIAL"/>
    <property type="match status" value="1"/>
</dbReference>
<dbReference type="Pfam" id="PF01012">
    <property type="entry name" value="ETF"/>
    <property type="match status" value="1"/>
</dbReference>
<comment type="similarity">
    <text evidence="1">Belongs to the ETF alpha-subunit/FixB family.</text>
</comment>
<dbReference type="GO" id="GO:0033539">
    <property type="term" value="P:fatty acid beta-oxidation using acyl-CoA dehydrogenase"/>
    <property type="evidence" value="ECO:0007669"/>
    <property type="project" value="TreeGrafter"/>
</dbReference>
<dbReference type="InterPro" id="IPR014730">
    <property type="entry name" value="ETF_a/b_N"/>
</dbReference>
<feature type="binding site" evidence="3">
    <location>
        <begin position="251"/>
        <end position="252"/>
    </location>
    <ligand>
        <name>FAD</name>
        <dbReference type="ChEBI" id="CHEBI:57692"/>
    </ligand>
</feature>
<keyword evidence="3" id="KW-0285">Flavoprotein</keyword>
<dbReference type="RefSeq" id="WP_038063425.1">
    <property type="nucleotide sequence ID" value="NZ_CP008796.1"/>
</dbReference>
<proteinExistence type="inferred from homology"/>
<dbReference type="InterPro" id="IPR014731">
    <property type="entry name" value="ETF_asu_C"/>
</dbReference>
<dbReference type="EMBL" id="CP008796">
    <property type="protein sequence ID" value="AIH03557.1"/>
    <property type="molecule type" value="Genomic_DNA"/>
</dbReference>